<protein>
    <submittedName>
        <fullName evidence="1">Integrase catalytic domain-containing protein</fullName>
        <ecNumber evidence="1">3.1.26.-</ecNumber>
    </submittedName>
</protein>
<proteinExistence type="predicted"/>
<organism evidence="1 2">
    <name type="scientific">Anaerobacillus isosaccharinicus</name>
    <dbReference type="NCBI Taxonomy" id="1532552"/>
    <lineage>
        <taxon>Bacteria</taxon>
        <taxon>Bacillati</taxon>
        <taxon>Bacillota</taxon>
        <taxon>Bacilli</taxon>
        <taxon>Bacillales</taxon>
        <taxon>Bacillaceae</taxon>
        <taxon>Anaerobacillus</taxon>
    </lineage>
</organism>
<reference evidence="1 2" key="1">
    <citation type="journal article" date="2017" name="Genome Announc.">
        <title>Draft Genome Sequences of Four Alkaliphilic Bacteria Belonging to the Anaerobacillus Genus.</title>
        <authorList>
            <person name="Bassil N.M."/>
            <person name="Lloyd J.R."/>
        </authorList>
    </citation>
    <scope>NUCLEOTIDE SEQUENCE [LARGE SCALE GENOMIC DNA]</scope>
    <source>
        <strain evidence="1 2">NB2006</strain>
    </source>
</reference>
<dbReference type="Proteomes" id="UP000180175">
    <property type="component" value="Chromosome"/>
</dbReference>
<keyword evidence="2" id="KW-1185">Reference proteome</keyword>
<evidence type="ECO:0000313" key="2">
    <source>
        <dbReference type="Proteomes" id="UP000180175"/>
    </source>
</evidence>
<accession>A0AC62A4R8</accession>
<keyword evidence="1" id="KW-0378">Hydrolase</keyword>
<evidence type="ECO:0000313" key="1">
    <source>
        <dbReference type="EMBL" id="XRP48529.1"/>
    </source>
</evidence>
<name>A0AC62A4R8_9BACI</name>
<dbReference type="EC" id="3.1.26.-" evidence="1"/>
<sequence>MQPWKTFLKNHQSDTWATDFFTVPTLTFNLLYVLVIVHHQSRKIIHFGVKTNPTAEWTIQQFRNATPYGDVPKYLIHDNDTIFRSKAFQRFLSSSDIRSKRTAYRFPLAKQLSMN</sequence>
<gene>
    <name evidence="1" type="ORF">AWH56_27005</name>
</gene>
<reference evidence="1 2" key="2">
    <citation type="journal article" date="2019" name="Int. J. Syst. Evol. Microbiol.">
        <title>Anaerobacillus isosaccharinicus sp. nov., an alkaliphilic bacterium which degrades isosaccharinic acid.</title>
        <authorList>
            <person name="Bassil N.M."/>
            <person name="Lloyd J.R."/>
        </authorList>
    </citation>
    <scope>NUCLEOTIDE SEQUENCE [LARGE SCALE GENOMIC DNA]</scope>
    <source>
        <strain evidence="1 2">NB2006</strain>
    </source>
</reference>
<dbReference type="EMBL" id="CP063356">
    <property type="protein sequence ID" value="XRP48529.1"/>
    <property type="molecule type" value="Genomic_DNA"/>
</dbReference>